<sequence>MGHYRGAPGAGHSALTPVANTDDFLRPGARKSGKLNHENCRLLAQVETVHQPYWTYSLDTPRQSHHCHHFPWGRVVPGSHVTRNPRAQ</sequence>
<protein>
    <submittedName>
        <fullName evidence="2">Uncharacterized protein</fullName>
    </submittedName>
</protein>
<name>A0A9P3UQA1_LYOSH</name>
<keyword evidence="3" id="KW-1185">Reference proteome</keyword>
<organism evidence="2 3">
    <name type="scientific">Lyophyllum shimeji</name>
    <name type="common">Hon-shimeji</name>
    <name type="synonym">Tricholoma shimeji</name>
    <dbReference type="NCBI Taxonomy" id="47721"/>
    <lineage>
        <taxon>Eukaryota</taxon>
        <taxon>Fungi</taxon>
        <taxon>Dikarya</taxon>
        <taxon>Basidiomycota</taxon>
        <taxon>Agaricomycotina</taxon>
        <taxon>Agaricomycetes</taxon>
        <taxon>Agaricomycetidae</taxon>
        <taxon>Agaricales</taxon>
        <taxon>Tricholomatineae</taxon>
        <taxon>Lyophyllaceae</taxon>
        <taxon>Lyophyllum</taxon>
    </lineage>
</organism>
<dbReference type="AlphaFoldDB" id="A0A9P3UQA1"/>
<evidence type="ECO:0000256" key="1">
    <source>
        <dbReference type="SAM" id="MobiDB-lite"/>
    </source>
</evidence>
<comment type="caution">
    <text evidence="2">The sequence shown here is derived from an EMBL/GenBank/DDBJ whole genome shotgun (WGS) entry which is preliminary data.</text>
</comment>
<evidence type="ECO:0000313" key="3">
    <source>
        <dbReference type="Proteomes" id="UP001063166"/>
    </source>
</evidence>
<reference evidence="2" key="1">
    <citation type="submission" date="2022-07" db="EMBL/GenBank/DDBJ databases">
        <title>The genome of Lyophyllum shimeji provides insight into the initial evolution of ectomycorrhizal fungal genome.</title>
        <authorList>
            <person name="Kobayashi Y."/>
            <person name="Shibata T."/>
            <person name="Hirakawa H."/>
            <person name="Shigenobu S."/>
            <person name="Nishiyama T."/>
            <person name="Yamada A."/>
            <person name="Hasebe M."/>
            <person name="Kawaguchi M."/>
        </authorList>
    </citation>
    <scope>NUCLEOTIDE SEQUENCE</scope>
    <source>
        <strain evidence="2">AT787</strain>
    </source>
</reference>
<dbReference type="EMBL" id="BRPK01000007">
    <property type="protein sequence ID" value="GLB39955.1"/>
    <property type="molecule type" value="Genomic_DNA"/>
</dbReference>
<dbReference type="Proteomes" id="UP001063166">
    <property type="component" value="Unassembled WGS sequence"/>
</dbReference>
<gene>
    <name evidence="2" type="ORF">LshimejAT787_0704650</name>
</gene>
<feature type="region of interest" description="Disordered" evidence="1">
    <location>
        <begin position="1"/>
        <end position="33"/>
    </location>
</feature>
<evidence type="ECO:0000313" key="2">
    <source>
        <dbReference type="EMBL" id="GLB39955.1"/>
    </source>
</evidence>
<proteinExistence type="predicted"/>
<accession>A0A9P3UQA1</accession>